<protein>
    <submittedName>
        <fullName evidence="2">Uncharacterized protein</fullName>
    </submittedName>
</protein>
<evidence type="ECO:0000313" key="2">
    <source>
        <dbReference type="EMBL" id="KAG6975570.1"/>
    </source>
</evidence>
<comment type="caution">
    <text evidence="2">The sequence shown here is derived from an EMBL/GenBank/DDBJ whole genome shotgun (WGS) entry which is preliminary data.</text>
</comment>
<name>A0A8J5J5V3_9STRA</name>
<reference evidence="2" key="1">
    <citation type="submission" date="2021-01" db="EMBL/GenBank/DDBJ databases">
        <title>Phytophthora aleatoria, a newly-described species from Pinus radiata is distinct from Phytophthora cactorum isolates based on comparative genomics.</title>
        <authorList>
            <person name="Mcdougal R."/>
            <person name="Panda P."/>
            <person name="Williams N."/>
            <person name="Studholme D.J."/>
        </authorList>
    </citation>
    <scope>NUCLEOTIDE SEQUENCE</scope>
    <source>
        <strain evidence="2">NZFS 4037</strain>
    </source>
</reference>
<organism evidence="2 3">
    <name type="scientific">Phytophthora aleatoria</name>
    <dbReference type="NCBI Taxonomy" id="2496075"/>
    <lineage>
        <taxon>Eukaryota</taxon>
        <taxon>Sar</taxon>
        <taxon>Stramenopiles</taxon>
        <taxon>Oomycota</taxon>
        <taxon>Peronosporomycetes</taxon>
        <taxon>Peronosporales</taxon>
        <taxon>Peronosporaceae</taxon>
        <taxon>Phytophthora</taxon>
    </lineage>
</organism>
<feature type="compositionally biased region" description="Low complexity" evidence="1">
    <location>
        <begin position="50"/>
        <end position="67"/>
    </location>
</feature>
<evidence type="ECO:0000313" key="3">
    <source>
        <dbReference type="Proteomes" id="UP000709295"/>
    </source>
</evidence>
<proteinExistence type="predicted"/>
<feature type="compositionally biased region" description="Polar residues" evidence="1">
    <location>
        <begin position="86"/>
        <end position="95"/>
    </location>
</feature>
<gene>
    <name evidence="2" type="ORF">JG688_00002251</name>
</gene>
<evidence type="ECO:0000256" key="1">
    <source>
        <dbReference type="SAM" id="MobiDB-lite"/>
    </source>
</evidence>
<feature type="region of interest" description="Disordered" evidence="1">
    <location>
        <begin position="50"/>
        <end position="95"/>
    </location>
</feature>
<accession>A0A8J5J5V3</accession>
<keyword evidence="3" id="KW-1185">Reference proteome</keyword>
<dbReference type="Proteomes" id="UP000709295">
    <property type="component" value="Unassembled WGS sequence"/>
</dbReference>
<dbReference type="AlphaFoldDB" id="A0A8J5J5V3"/>
<feature type="compositionally biased region" description="Basic and acidic residues" evidence="1">
    <location>
        <begin position="69"/>
        <end position="84"/>
    </location>
</feature>
<dbReference type="EMBL" id="JAENGY010000057">
    <property type="protein sequence ID" value="KAG6975570.1"/>
    <property type="molecule type" value="Genomic_DNA"/>
</dbReference>
<sequence length="95" mass="10387">MSIDAHNSLHYALLGLSKHTDVLKWFRDEGEYQFPSIALLARIHLGKISSSASKRGSGKAAAAAAQQRRSREVEAGRAQGDRLIKKNSSQNSILL</sequence>